<proteinExistence type="inferred from homology"/>
<evidence type="ECO:0000313" key="9">
    <source>
        <dbReference type="Proteomes" id="UP000177885"/>
    </source>
</evidence>
<gene>
    <name evidence="6" type="primary">ruvA</name>
    <name evidence="8" type="ORF">A2856_00505</name>
</gene>
<dbReference type="GO" id="GO:0000400">
    <property type="term" value="F:four-way junction DNA binding"/>
    <property type="evidence" value="ECO:0007669"/>
    <property type="project" value="UniProtKB-UniRule"/>
</dbReference>
<keyword evidence="2 6" id="KW-0227">DNA damage</keyword>
<dbReference type="Pfam" id="PF14520">
    <property type="entry name" value="HHH_5"/>
    <property type="match status" value="1"/>
</dbReference>
<dbReference type="Gene3D" id="1.10.150.20">
    <property type="entry name" value="5' to 3' exonuclease, C-terminal subdomain"/>
    <property type="match status" value="1"/>
</dbReference>
<dbReference type="InterPro" id="IPR010994">
    <property type="entry name" value="RuvA_2-like"/>
</dbReference>
<feature type="region of interest" description="Domain III" evidence="6">
    <location>
        <begin position="134"/>
        <end position="180"/>
    </location>
</feature>
<feature type="domain" description="Helix-hairpin-helix DNA-binding motif class 1" evidence="7">
    <location>
        <begin position="70"/>
        <end position="89"/>
    </location>
</feature>
<dbReference type="Gene3D" id="1.10.8.10">
    <property type="entry name" value="DNA helicase RuvA subunit, C-terminal domain"/>
    <property type="match status" value="1"/>
</dbReference>
<keyword evidence="5 6" id="KW-0234">DNA repair</keyword>
<evidence type="ECO:0000313" key="8">
    <source>
        <dbReference type="EMBL" id="OGL66964.1"/>
    </source>
</evidence>
<dbReference type="SUPFAM" id="SSF50249">
    <property type="entry name" value="Nucleic acid-binding proteins"/>
    <property type="match status" value="1"/>
</dbReference>
<comment type="caution">
    <text evidence="6">Lacks conserved residue(s) required for the propagation of feature annotation.</text>
</comment>
<dbReference type="InterPro" id="IPR036267">
    <property type="entry name" value="RuvA_C_sf"/>
</dbReference>
<dbReference type="GO" id="GO:0006310">
    <property type="term" value="P:DNA recombination"/>
    <property type="evidence" value="ECO:0007669"/>
    <property type="project" value="UniProtKB-UniRule"/>
</dbReference>
<keyword evidence="8" id="KW-0547">Nucleotide-binding</keyword>
<keyword evidence="8" id="KW-0067">ATP-binding</keyword>
<dbReference type="Proteomes" id="UP000177885">
    <property type="component" value="Unassembled WGS sequence"/>
</dbReference>
<keyword evidence="8" id="KW-0347">Helicase</keyword>
<evidence type="ECO:0000256" key="3">
    <source>
        <dbReference type="ARBA" id="ARBA00023125"/>
    </source>
</evidence>
<dbReference type="InterPro" id="IPR011114">
    <property type="entry name" value="RuvA_C"/>
</dbReference>
<feature type="domain" description="Helix-hairpin-helix DNA-binding motif class 1" evidence="7">
    <location>
        <begin position="105"/>
        <end position="124"/>
    </location>
</feature>
<dbReference type="SUPFAM" id="SSF47781">
    <property type="entry name" value="RuvA domain 2-like"/>
    <property type="match status" value="1"/>
</dbReference>
<dbReference type="InterPro" id="IPR003583">
    <property type="entry name" value="Hlx-hairpin-Hlx_DNA-bd_motif"/>
</dbReference>
<keyword evidence="4 6" id="KW-0233">DNA recombination</keyword>
<organism evidence="8 9">
    <name type="scientific">Candidatus Uhrbacteria bacterium RIFCSPHIGHO2_01_FULL_63_20</name>
    <dbReference type="NCBI Taxonomy" id="1802385"/>
    <lineage>
        <taxon>Bacteria</taxon>
        <taxon>Candidatus Uhriibacteriota</taxon>
    </lineage>
</organism>
<comment type="function">
    <text evidence="6">The RuvA-RuvB-RuvC complex processes Holliday junction (HJ) DNA during genetic recombination and DNA repair, while the RuvA-RuvB complex plays an important role in the rescue of blocked DNA replication forks via replication fork reversal (RFR). RuvA specifically binds to HJ cruciform DNA, conferring on it an open structure. The RuvB hexamer acts as an ATP-dependent pump, pulling dsDNA into and through the RuvAB complex. HJ branch migration allows RuvC to scan DNA until it finds its consensus sequence, where it cleaves and resolves the cruciform DNA.</text>
</comment>
<dbReference type="HAMAP" id="MF_00031">
    <property type="entry name" value="DNA_HJ_migration_RuvA"/>
    <property type="match status" value="1"/>
</dbReference>
<dbReference type="SMART" id="SM00278">
    <property type="entry name" value="HhH1"/>
    <property type="match status" value="2"/>
</dbReference>
<evidence type="ECO:0000256" key="5">
    <source>
        <dbReference type="ARBA" id="ARBA00023204"/>
    </source>
</evidence>
<dbReference type="GO" id="GO:0005524">
    <property type="term" value="F:ATP binding"/>
    <property type="evidence" value="ECO:0007669"/>
    <property type="project" value="InterPro"/>
</dbReference>
<dbReference type="GO" id="GO:0006281">
    <property type="term" value="P:DNA repair"/>
    <property type="evidence" value="ECO:0007669"/>
    <property type="project" value="UniProtKB-UniRule"/>
</dbReference>
<evidence type="ECO:0000256" key="1">
    <source>
        <dbReference type="ARBA" id="ARBA00022490"/>
    </source>
</evidence>
<comment type="subcellular location">
    <subcellularLocation>
        <location evidence="6">Cytoplasm</location>
    </subcellularLocation>
</comment>
<sequence length="180" mass="18977">MIARLRGQLVHRGVGFVIVEIAGVGYRVTMPEAASRGLSGEVVLFTHEAQREDGRELFGFASAEALELFSRLISVSGVGPKSGQKIVCAAPVNEVIGKIASADVAFLSSVQGIGKKTAQKIVLEISGVLADEEAGTKGEDEAADALVGLGYRRKQAADALEGLEGDTEEKIRQALKRLSK</sequence>
<keyword evidence="3 6" id="KW-0238">DNA-binding</keyword>
<dbReference type="STRING" id="1802385.A2856_00505"/>
<protein>
    <recommendedName>
        <fullName evidence="6">Holliday junction branch migration complex subunit RuvA</fullName>
    </recommendedName>
</protein>
<comment type="caution">
    <text evidence="8">The sequence shown here is derived from an EMBL/GenBank/DDBJ whole genome shotgun (WGS) entry which is preliminary data.</text>
</comment>
<dbReference type="GO" id="GO:0009378">
    <property type="term" value="F:four-way junction helicase activity"/>
    <property type="evidence" value="ECO:0007669"/>
    <property type="project" value="InterPro"/>
</dbReference>
<dbReference type="CDD" id="cd14332">
    <property type="entry name" value="UBA_RuvA_C"/>
    <property type="match status" value="1"/>
</dbReference>
<evidence type="ECO:0000256" key="6">
    <source>
        <dbReference type="HAMAP-Rule" id="MF_00031"/>
    </source>
</evidence>
<dbReference type="Gene3D" id="2.40.50.140">
    <property type="entry name" value="Nucleic acid-binding proteins"/>
    <property type="match status" value="1"/>
</dbReference>
<dbReference type="EMBL" id="MGDT01000004">
    <property type="protein sequence ID" value="OGL66964.1"/>
    <property type="molecule type" value="Genomic_DNA"/>
</dbReference>
<dbReference type="NCBIfam" id="TIGR00084">
    <property type="entry name" value="ruvA"/>
    <property type="match status" value="1"/>
</dbReference>
<evidence type="ECO:0000256" key="4">
    <source>
        <dbReference type="ARBA" id="ARBA00023172"/>
    </source>
</evidence>
<comment type="subunit">
    <text evidence="6">Homotetramer. Forms an RuvA(8)-RuvB(12)-Holliday junction (HJ) complex. HJ DNA is sandwiched between 2 RuvA tetramers; dsDNA enters through RuvA and exits via RuvB. An RuvB hexamer assembles on each DNA strand where it exits the tetramer. Each RuvB hexamer is contacted by two RuvA subunits (via domain III) on 2 adjacent RuvB subunits; this complex drives branch migration. In the full resolvosome a probable DNA-RuvA(4)-RuvB(12)-RuvC(2) complex forms which resolves the HJ.</text>
</comment>
<name>A0A1F7TN40_9BACT</name>
<comment type="similarity">
    <text evidence="6">Belongs to the RuvA family.</text>
</comment>
<dbReference type="Pfam" id="PF07499">
    <property type="entry name" value="RuvA_C"/>
    <property type="match status" value="1"/>
</dbReference>
<evidence type="ECO:0000256" key="2">
    <source>
        <dbReference type="ARBA" id="ARBA00022763"/>
    </source>
</evidence>
<dbReference type="GO" id="GO:0005737">
    <property type="term" value="C:cytoplasm"/>
    <property type="evidence" value="ECO:0007669"/>
    <property type="project" value="UniProtKB-SubCell"/>
</dbReference>
<dbReference type="InterPro" id="IPR012340">
    <property type="entry name" value="NA-bd_OB-fold"/>
</dbReference>
<dbReference type="Pfam" id="PF01330">
    <property type="entry name" value="RuvA_N"/>
    <property type="match status" value="1"/>
</dbReference>
<reference evidence="8 9" key="1">
    <citation type="journal article" date="2016" name="Nat. Commun.">
        <title>Thousands of microbial genomes shed light on interconnected biogeochemical processes in an aquifer system.</title>
        <authorList>
            <person name="Anantharaman K."/>
            <person name="Brown C.T."/>
            <person name="Hug L.A."/>
            <person name="Sharon I."/>
            <person name="Castelle C.J."/>
            <person name="Probst A.J."/>
            <person name="Thomas B.C."/>
            <person name="Singh A."/>
            <person name="Wilkins M.J."/>
            <person name="Karaoz U."/>
            <person name="Brodie E.L."/>
            <person name="Williams K.H."/>
            <person name="Hubbard S.S."/>
            <person name="Banfield J.F."/>
        </authorList>
    </citation>
    <scope>NUCLEOTIDE SEQUENCE [LARGE SCALE GENOMIC DNA]</scope>
</reference>
<accession>A0A1F7TN40</accession>
<keyword evidence="1 6" id="KW-0963">Cytoplasm</keyword>
<keyword evidence="8" id="KW-0378">Hydrolase</keyword>
<dbReference type="SUPFAM" id="SSF46929">
    <property type="entry name" value="DNA helicase RuvA subunit, C-terminal domain"/>
    <property type="match status" value="1"/>
</dbReference>
<dbReference type="AlphaFoldDB" id="A0A1F7TN40"/>
<dbReference type="GO" id="GO:0009379">
    <property type="term" value="C:Holliday junction helicase complex"/>
    <property type="evidence" value="ECO:0007669"/>
    <property type="project" value="InterPro"/>
</dbReference>
<comment type="domain">
    <text evidence="6">Has three domains with a flexible linker between the domains II and III and assumes an 'L' shape. Domain III is highly mobile and contacts RuvB.</text>
</comment>
<dbReference type="InterPro" id="IPR000085">
    <property type="entry name" value="RuvA"/>
</dbReference>
<dbReference type="InterPro" id="IPR013849">
    <property type="entry name" value="DNA_helicase_Holl-junc_RuvA_I"/>
</dbReference>
<dbReference type="GO" id="GO:0048476">
    <property type="term" value="C:Holliday junction resolvase complex"/>
    <property type="evidence" value="ECO:0007669"/>
    <property type="project" value="UniProtKB-UniRule"/>
</dbReference>
<evidence type="ECO:0000259" key="7">
    <source>
        <dbReference type="SMART" id="SM00278"/>
    </source>
</evidence>